<dbReference type="GO" id="GO:0003677">
    <property type="term" value="F:DNA binding"/>
    <property type="evidence" value="ECO:0007669"/>
    <property type="project" value="InterPro"/>
</dbReference>
<dbReference type="VEuPathDB" id="FungiDB:PC110_g10560"/>
<name>A0A329S864_9STRA</name>
<dbReference type="Pfam" id="PF11427">
    <property type="entry name" value="HTH_Tnp_Tc3_1"/>
    <property type="match status" value="1"/>
</dbReference>
<feature type="region of interest" description="Disordered" evidence="1">
    <location>
        <begin position="1"/>
        <end position="25"/>
    </location>
</feature>
<reference evidence="2 3" key="1">
    <citation type="submission" date="2018-01" db="EMBL/GenBank/DDBJ databases">
        <title>Draft genome of the strawberry crown rot pathogen Phytophthora cactorum.</title>
        <authorList>
            <person name="Armitage A.D."/>
            <person name="Lysoe E."/>
            <person name="Nellist C.F."/>
            <person name="Harrison R.J."/>
            <person name="Brurberg M.B."/>
        </authorList>
    </citation>
    <scope>NUCLEOTIDE SEQUENCE [LARGE SCALE GENOMIC DNA]</scope>
    <source>
        <strain evidence="2 3">10300</strain>
    </source>
</reference>
<dbReference type="AlphaFoldDB" id="A0A329S864"/>
<evidence type="ECO:0000256" key="1">
    <source>
        <dbReference type="SAM" id="MobiDB-lite"/>
    </source>
</evidence>
<evidence type="ECO:0000313" key="2">
    <source>
        <dbReference type="EMBL" id="RAW33103.1"/>
    </source>
</evidence>
<dbReference type="STRING" id="29920.A0A329S864"/>
<protein>
    <submittedName>
        <fullName evidence="2">Uncharacterized protein</fullName>
    </submittedName>
</protein>
<dbReference type="Gene3D" id="1.10.10.60">
    <property type="entry name" value="Homeodomain-like"/>
    <property type="match status" value="1"/>
</dbReference>
<keyword evidence="3" id="KW-1185">Reference proteome</keyword>
<gene>
    <name evidence="2" type="ORF">PC110_g10560</name>
</gene>
<dbReference type="EMBL" id="MJFZ01000250">
    <property type="protein sequence ID" value="RAW33103.1"/>
    <property type="molecule type" value="Genomic_DNA"/>
</dbReference>
<organism evidence="2 3">
    <name type="scientific">Phytophthora cactorum</name>
    <dbReference type="NCBI Taxonomy" id="29920"/>
    <lineage>
        <taxon>Eukaryota</taxon>
        <taxon>Sar</taxon>
        <taxon>Stramenopiles</taxon>
        <taxon>Oomycota</taxon>
        <taxon>Peronosporomycetes</taxon>
        <taxon>Peronosporales</taxon>
        <taxon>Peronosporaceae</taxon>
        <taxon>Phytophthora</taxon>
    </lineage>
</organism>
<dbReference type="Proteomes" id="UP000251314">
    <property type="component" value="Unassembled WGS sequence"/>
</dbReference>
<sequence length="129" mass="14592">MTGRAWTGRYRRHDDGGEENDDNAVHAWGRRGTPARIGKRSNAMTMHDENTARRYITTVRAKSLGPGWCRLLLIGAFHFRMGRGKALTDQEHWWTIGLHDGGVSLHEISRKTGRSRTSVRKTIKTGRGP</sequence>
<proteinExistence type="predicted"/>
<accession>A0A329S864</accession>
<dbReference type="InterPro" id="IPR025898">
    <property type="entry name" value="Tc3_transposase_DNA-bd_dom"/>
</dbReference>
<evidence type="ECO:0000313" key="3">
    <source>
        <dbReference type="Proteomes" id="UP000251314"/>
    </source>
</evidence>
<comment type="caution">
    <text evidence="2">The sequence shown here is derived from an EMBL/GenBank/DDBJ whole genome shotgun (WGS) entry which is preliminary data.</text>
</comment>